<dbReference type="GO" id="GO:0030313">
    <property type="term" value="C:cell envelope"/>
    <property type="evidence" value="ECO:0007669"/>
    <property type="project" value="UniProtKB-SubCell"/>
</dbReference>
<proteinExistence type="inferred from homology"/>
<dbReference type="RefSeq" id="WP_022874574.1">
    <property type="nucleotide sequence ID" value="NZ_CP032549.1"/>
</dbReference>
<comment type="subcellular location">
    <subcellularLocation>
        <location evidence="1">Cell envelope</location>
    </subcellularLocation>
</comment>
<protein>
    <submittedName>
        <fullName evidence="6">Sugar ABC transporter substrate-binding protein</fullName>
    </submittedName>
</protein>
<keyword evidence="3" id="KW-0813">Transport</keyword>
<evidence type="ECO:0000256" key="1">
    <source>
        <dbReference type="ARBA" id="ARBA00004196"/>
    </source>
</evidence>
<evidence type="ECO:0000256" key="5">
    <source>
        <dbReference type="SAM" id="SignalP"/>
    </source>
</evidence>
<evidence type="ECO:0000256" key="3">
    <source>
        <dbReference type="ARBA" id="ARBA00022448"/>
    </source>
</evidence>
<reference evidence="6 7" key="1">
    <citation type="submission" date="2018-09" db="EMBL/GenBank/DDBJ databases">
        <title>Glutamicibacter mishrai S5-52T (LMG 29155T = KCTC 39846T).</title>
        <authorList>
            <person name="Das S.K."/>
        </authorList>
    </citation>
    <scope>NUCLEOTIDE SEQUENCE [LARGE SCALE GENOMIC DNA]</scope>
    <source>
        <strain evidence="6 7">S5-52</strain>
    </source>
</reference>
<dbReference type="EMBL" id="CP032549">
    <property type="protein sequence ID" value="QIV87055.1"/>
    <property type="molecule type" value="Genomic_DNA"/>
</dbReference>
<name>A0A6H0SL31_9MICC</name>
<comment type="similarity">
    <text evidence="2">Belongs to the bacterial solute-binding protein 1 family.</text>
</comment>
<gene>
    <name evidence="6" type="ORF">D3791_07895</name>
</gene>
<dbReference type="Pfam" id="PF13416">
    <property type="entry name" value="SBP_bac_8"/>
    <property type="match status" value="1"/>
</dbReference>
<evidence type="ECO:0000256" key="4">
    <source>
        <dbReference type="ARBA" id="ARBA00022729"/>
    </source>
</evidence>
<dbReference type="CDD" id="cd13585">
    <property type="entry name" value="PBP2_TMBP_like"/>
    <property type="match status" value="1"/>
</dbReference>
<dbReference type="PANTHER" id="PTHR43649">
    <property type="entry name" value="ARABINOSE-BINDING PROTEIN-RELATED"/>
    <property type="match status" value="1"/>
</dbReference>
<organism evidence="6 7">
    <name type="scientific">Glutamicibacter mishrai</name>
    <dbReference type="NCBI Taxonomy" id="1775880"/>
    <lineage>
        <taxon>Bacteria</taxon>
        <taxon>Bacillati</taxon>
        <taxon>Actinomycetota</taxon>
        <taxon>Actinomycetes</taxon>
        <taxon>Micrococcales</taxon>
        <taxon>Micrococcaceae</taxon>
        <taxon>Glutamicibacter</taxon>
    </lineage>
</organism>
<keyword evidence="7" id="KW-1185">Reference proteome</keyword>
<dbReference type="InterPro" id="IPR050490">
    <property type="entry name" value="Bact_solute-bd_prot1"/>
</dbReference>
<feature type="signal peptide" evidence="5">
    <location>
        <begin position="1"/>
        <end position="30"/>
    </location>
</feature>
<evidence type="ECO:0000256" key="2">
    <source>
        <dbReference type="ARBA" id="ARBA00008520"/>
    </source>
</evidence>
<dbReference type="Gene3D" id="3.40.190.10">
    <property type="entry name" value="Periplasmic binding protein-like II"/>
    <property type="match status" value="1"/>
</dbReference>
<dbReference type="InterPro" id="IPR006059">
    <property type="entry name" value="SBP"/>
</dbReference>
<dbReference type="SUPFAM" id="SSF53850">
    <property type="entry name" value="Periplasmic binding protein-like II"/>
    <property type="match status" value="1"/>
</dbReference>
<dbReference type="Proteomes" id="UP000502331">
    <property type="component" value="Chromosome"/>
</dbReference>
<accession>A0A6H0SL31</accession>
<dbReference type="AlphaFoldDB" id="A0A6H0SL31"/>
<dbReference type="PANTHER" id="PTHR43649:SF31">
    <property type="entry name" value="SN-GLYCEROL-3-PHOSPHATE-BINDING PERIPLASMIC PROTEIN UGPB"/>
    <property type="match status" value="1"/>
</dbReference>
<evidence type="ECO:0000313" key="7">
    <source>
        <dbReference type="Proteomes" id="UP000502331"/>
    </source>
</evidence>
<keyword evidence="4 5" id="KW-0732">Signal</keyword>
<sequence>MNANQLPAKTRAARFTAVLATAALALTGCAGTTENAQPSNTIDYWMWDTSQLPSYQKCAAGFEKANPDLKVKITQYGWDDYWSKLTASFIAGTGPDVFTNHVSQYPQFVSLDVLAPLDDFKDIQGVDQEAFQDGLKDLWTGPDGKQYGMPKDWDTIAMYYNQKILDEAGVDPKEISDSQFSPEGGGSFEKLVAHLSIDANGVRGDEPGFDKNHVKVYGLGLSNAGGDNAGQSQWAGFAATNGWQATDQPLWGTHYNYDDPKVQETLDWYFGLSDKGFMPRYGQFNSADGVLGQVTSGSVAMVSDGAWMNASYISSDTKIGAARLPKGPDGTSKSVINGLADSVVKSSDNQEGGARWVAYLASKQCQDVVAKAGVVFPSRTDATNITSKIYAQQGMDPTAFTGPVKDGNTFYLPVTDHGADVTSLIIPALEDLWANRQPASTLNGTNDAINNVFIK</sequence>
<evidence type="ECO:0000313" key="6">
    <source>
        <dbReference type="EMBL" id="QIV87055.1"/>
    </source>
</evidence>
<feature type="chain" id="PRO_5039610056" evidence="5">
    <location>
        <begin position="31"/>
        <end position="455"/>
    </location>
</feature>